<dbReference type="InterPro" id="IPR036868">
    <property type="entry name" value="TusA-like_sf"/>
</dbReference>
<comment type="similarity">
    <text evidence="1">Belongs to the sulfur carrier protein TusA family.</text>
</comment>
<evidence type="ECO:0000313" key="3">
    <source>
        <dbReference type="EMBL" id="EFQ52576.1"/>
    </source>
</evidence>
<name>E3C9K5_9LACO</name>
<dbReference type="PROSITE" id="PS01148">
    <property type="entry name" value="UPF0033"/>
    <property type="match status" value="1"/>
</dbReference>
<dbReference type="Gene3D" id="3.30.110.40">
    <property type="entry name" value="TusA-like domain"/>
    <property type="match status" value="1"/>
</dbReference>
<dbReference type="InterPro" id="IPR001455">
    <property type="entry name" value="TusA-like"/>
</dbReference>
<dbReference type="Pfam" id="PF01206">
    <property type="entry name" value="TusA"/>
    <property type="match status" value="1"/>
</dbReference>
<dbReference type="OrthoDB" id="9796234at2"/>
<dbReference type="PANTHER" id="PTHR33279:SF6">
    <property type="entry name" value="SULFUR CARRIER PROTEIN YEDF-RELATED"/>
    <property type="match status" value="1"/>
</dbReference>
<dbReference type="Proteomes" id="UP000003070">
    <property type="component" value="Unassembled WGS sequence"/>
</dbReference>
<comment type="caution">
    <text evidence="3">The sequence shown here is derived from an EMBL/GenBank/DDBJ whole genome shotgun (WGS) entry which is preliminary data.</text>
</comment>
<organism evidence="3 4">
    <name type="scientific">Limosilactobacillus oris PB013-T2-3</name>
    <dbReference type="NCBI Taxonomy" id="908339"/>
    <lineage>
        <taxon>Bacteria</taxon>
        <taxon>Bacillati</taxon>
        <taxon>Bacillota</taxon>
        <taxon>Bacilli</taxon>
        <taxon>Lactobacillales</taxon>
        <taxon>Lactobacillaceae</taxon>
        <taxon>Limosilactobacillus</taxon>
    </lineage>
</organism>
<protein>
    <recommendedName>
        <fullName evidence="2">UPF0033 domain-containing protein</fullName>
    </recommendedName>
</protein>
<dbReference type="AlphaFoldDB" id="E3C9K5"/>
<feature type="domain" description="UPF0033" evidence="2">
    <location>
        <begin position="12"/>
        <end position="36"/>
    </location>
</feature>
<dbReference type="EMBL" id="AEKL01000068">
    <property type="protein sequence ID" value="EFQ52576.1"/>
    <property type="molecule type" value="Genomic_DNA"/>
</dbReference>
<evidence type="ECO:0000256" key="1">
    <source>
        <dbReference type="ARBA" id="ARBA00008984"/>
    </source>
</evidence>
<reference evidence="3 4" key="1">
    <citation type="submission" date="2010-10" db="EMBL/GenBank/DDBJ databases">
        <authorList>
            <person name="Durkin A.S."/>
            <person name="Madupu R."/>
            <person name="Torralba M."/>
            <person name="Gillis M."/>
            <person name="Methe B."/>
            <person name="Sutton G."/>
            <person name="Nelson K.E."/>
        </authorList>
    </citation>
    <scope>NUCLEOTIDE SEQUENCE [LARGE SCALE GENOMIC DNA]</scope>
    <source>
        <strain evidence="3 4">PB013-T2-3</strain>
    </source>
</reference>
<dbReference type="eggNOG" id="COG0425">
    <property type="taxonomic scope" value="Bacteria"/>
</dbReference>
<gene>
    <name evidence="3" type="ORF">HMPREF9265_0493</name>
</gene>
<accession>E3C9K5</accession>
<evidence type="ECO:0000313" key="4">
    <source>
        <dbReference type="Proteomes" id="UP000003070"/>
    </source>
</evidence>
<sequence length="84" mass="9555">MAEEIIHADYTLNMLGDPCPWPAMKSIEAYDEMKDGEVIEILSDCPQSITNIVPDAENRGHEVLKVEEDGPTFRYLVRVHHDSK</sequence>
<evidence type="ECO:0000259" key="2">
    <source>
        <dbReference type="PROSITE" id="PS01148"/>
    </source>
</evidence>
<dbReference type="PANTHER" id="PTHR33279">
    <property type="entry name" value="SULFUR CARRIER PROTEIN YEDF-RELATED"/>
    <property type="match status" value="1"/>
</dbReference>
<dbReference type="NCBIfam" id="NF008242">
    <property type="entry name" value="PRK11018.1"/>
    <property type="match status" value="1"/>
</dbReference>
<dbReference type="SUPFAM" id="SSF64307">
    <property type="entry name" value="SirA-like"/>
    <property type="match status" value="1"/>
</dbReference>
<dbReference type="RefSeq" id="WP_003713995.1">
    <property type="nucleotide sequence ID" value="NZ_AEKL01000068.1"/>
</dbReference>
<proteinExistence type="inferred from homology"/>